<dbReference type="PANTHER" id="PTHR11707">
    <property type="entry name" value="L-ASPARAGINASE"/>
    <property type="match status" value="1"/>
</dbReference>
<dbReference type="InterPro" id="IPR027474">
    <property type="entry name" value="L-asparaginase_N"/>
</dbReference>
<evidence type="ECO:0000256" key="2">
    <source>
        <dbReference type="PIRSR" id="PIRSR001220-2"/>
    </source>
</evidence>
<dbReference type="InterPro" id="IPR006034">
    <property type="entry name" value="Asparaginase/glutaminase-like"/>
</dbReference>
<organism evidence="4 5">
    <name type="scientific">Desulfofustis glycolicus DSM 9705</name>
    <dbReference type="NCBI Taxonomy" id="1121409"/>
    <lineage>
        <taxon>Bacteria</taxon>
        <taxon>Pseudomonadati</taxon>
        <taxon>Thermodesulfobacteriota</taxon>
        <taxon>Desulfobulbia</taxon>
        <taxon>Desulfobulbales</taxon>
        <taxon>Desulfocapsaceae</taxon>
        <taxon>Desulfofustis</taxon>
    </lineage>
</organism>
<dbReference type="STRING" id="1121409.SAMN02745124_00595"/>
<dbReference type="Proteomes" id="UP000184139">
    <property type="component" value="Unassembled WGS sequence"/>
</dbReference>
<dbReference type="Pfam" id="PF00710">
    <property type="entry name" value="Asparaginase"/>
    <property type="match status" value="1"/>
</dbReference>
<evidence type="ECO:0000259" key="3">
    <source>
        <dbReference type="Pfam" id="PF00710"/>
    </source>
</evidence>
<dbReference type="PROSITE" id="PS51732">
    <property type="entry name" value="ASN_GLN_ASE_3"/>
    <property type="match status" value="1"/>
</dbReference>
<accession>A0A1M5T4G0</accession>
<dbReference type="GO" id="GO:0004067">
    <property type="term" value="F:asparaginase activity"/>
    <property type="evidence" value="ECO:0007669"/>
    <property type="project" value="UniProtKB-UniRule"/>
</dbReference>
<dbReference type="Gene3D" id="3.40.50.1170">
    <property type="entry name" value="L-asparaginase, N-terminal domain"/>
    <property type="match status" value="1"/>
</dbReference>
<evidence type="ECO:0000313" key="4">
    <source>
        <dbReference type="EMBL" id="SHH45588.1"/>
    </source>
</evidence>
<dbReference type="InterPro" id="IPR036152">
    <property type="entry name" value="Asp/glu_Ase-like_sf"/>
</dbReference>
<name>A0A1M5T4G0_9BACT</name>
<evidence type="ECO:0000313" key="5">
    <source>
        <dbReference type="Proteomes" id="UP000184139"/>
    </source>
</evidence>
<feature type="active site" description="O-isoaspartyl threonine intermediate" evidence="1">
    <location>
        <position position="41"/>
    </location>
</feature>
<feature type="binding site" evidence="2">
    <location>
        <position position="83"/>
    </location>
    <ligand>
        <name>substrate</name>
    </ligand>
</feature>
<dbReference type="InterPro" id="IPR037152">
    <property type="entry name" value="L-asparaginase_N_sf"/>
</dbReference>
<dbReference type="PIRSF" id="PIRSF500176">
    <property type="entry name" value="L_ASNase"/>
    <property type="match status" value="1"/>
</dbReference>
<keyword evidence="5" id="KW-1185">Reference proteome</keyword>
<dbReference type="SMART" id="SM00870">
    <property type="entry name" value="Asparaginase"/>
    <property type="match status" value="1"/>
</dbReference>
<protein>
    <submittedName>
        <fullName evidence="4">L-asparaginase</fullName>
    </submittedName>
</protein>
<dbReference type="SUPFAM" id="SSF53774">
    <property type="entry name" value="Glutaminase/Asparaginase"/>
    <property type="match status" value="1"/>
</dbReference>
<gene>
    <name evidence="4" type="ORF">SAMN02745124_00595</name>
</gene>
<dbReference type="EMBL" id="FQXS01000002">
    <property type="protein sequence ID" value="SHH45588.1"/>
    <property type="molecule type" value="Genomic_DNA"/>
</dbReference>
<dbReference type="PANTHER" id="PTHR11707:SF28">
    <property type="entry name" value="60 KDA LYSOPHOSPHOLIPASE"/>
    <property type="match status" value="1"/>
</dbReference>
<dbReference type="AlphaFoldDB" id="A0A1M5T4G0"/>
<sequence length="197" mass="21864">MHLRIPRRVITDRPIPIVPNRNLAQRDHAMDPILILTTGGTIDKLYFDARSTYEVGPPHVEKLLAELNLSPPYRIVSLMRKDSLDLTDEDRRVICRAVAEASERRVLITHGTDTMAETGRALAEAVGKTIVLTGALQPALFHSSDALFNIGGALIGVQTLPAGVYIVMNGTVFKADNVRKNKDINRFERLSDSRRAE</sequence>
<proteinExistence type="predicted"/>
<feature type="binding site" evidence="2">
    <location>
        <begin position="112"/>
        <end position="113"/>
    </location>
    <ligand>
        <name>substrate</name>
    </ligand>
</feature>
<feature type="domain" description="L-asparaginase N-terminal" evidence="3">
    <location>
        <begin position="33"/>
        <end position="182"/>
    </location>
</feature>
<evidence type="ECO:0000256" key="1">
    <source>
        <dbReference type="PIRSR" id="PIRSR001220-1"/>
    </source>
</evidence>
<dbReference type="PIRSF" id="PIRSF001220">
    <property type="entry name" value="L-ASNase_gatD"/>
    <property type="match status" value="1"/>
</dbReference>
<dbReference type="PRINTS" id="PR00139">
    <property type="entry name" value="ASNGLNASE"/>
</dbReference>
<reference evidence="4 5" key="1">
    <citation type="submission" date="2016-11" db="EMBL/GenBank/DDBJ databases">
        <authorList>
            <person name="Jaros S."/>
            <person name="Januszkiewicz K."/>
            <person name="Wedrychowicz H."/>
        </authorList>
    </citation>
    <scope>NUCLEOTIDE SEQUENCE [LARGE SCALE GENOMIC DNA]</scope>
    <source>
        <strain evidence="4 5">DSM 9705</strain>
    </source>
</reference>